<accession>A0A7C8NI07</accession>
<dbReference type="AlphaFoldDB" id="A0A7C8NI07"/>
<comment type="caution">
    <text evidence="2">The sequence shown here is derived from an EMBL/GenBank/DDBJ whole genome shotgun (WGS) entry which is preliminary data.</text>
</comment>
<reference evidence="4 5" key="1">
    <citation type="submission" date="2019-06" db="EMBL/GenBank/DDBJ databases">
        <authorList>
            <person name="Palmer J.M."/>
        </authorList>
    </citation>
    <scope>NUCLEOTIDE SEQUENCE [LARGE SCALE GENOMIC DNA]</scope>
    <source>
        <strain evidence="2 4">TWF102</strain>
        <strain evidence="3 5">TWF703</strain>
    </source>
</reference>
<name>A0A7C8NI07_ORBOL</name>
<dbReference type="Proteomes" id="UP000475325">
    <property type="component" value="Unassembled WGS sequence"/>
</dbReference>
<organism evidence="2 4">
    <name type="scientific">Orbilia oligospora</name>
    <name type="common">Nematode-trapping fungus</name>
    <name type="synonym">Arthrobotrys oligospora</name>
    <dbReference type="NCBI Taxonomy" id="2813651"/>
    <lineage>
        <taxon>Eukaryota</taxon>
        <taxon>Fungi</taxon>
        <taxon>Dikarya</taxon>
        <taxon>Ascomycota</taxon>
        <taxon>Pezizomycotina</taxon>
        <taxon>Orbiliomycetes</taxon>
        <taxon>Orbiliales</taxon>
        <taxon>Orbiliaceae</taxon>
        <taxon>Orbilia</taxon>
    </lineage>
</organism>
<dbReference type="EMBL" id="WIQZ01000017">
    <property type="protein sequence ID" value="KAF3140215.1"/>
    <property type="molecule type" value="Genomic_DNA"/>
</dbReference>
<evidence type="ECO:0000313" key="2">
    <source>
        <dbReference type="EMBL" id="KAF3102331.1"/>
    </source>
</evidence>
<evidence type="ECO:0000313" key="5">
    <source>
        <dbReference type="Proteomes" id="UP000480548"/>
    </source>
</evidence>
<sequence length="208" mass="24312">MGQLLSTKVVFRRRQSRTQRIVSVHILSPRSLRGPVLQRTWLQAFSSFLCNPYLDQLREWTTIPVTASPIIERMRELHSQAVRHAKLADESKENTTFTKREVDEQVKPSPAKSNSLAASRRAEKYCLLRIQAAEIFDVIFGHVPEKYFSLPDITPARKKFSKALRYGILQGELRGERLRAERDIYKRRVWERDPFDSLTPELIQHIKK</sequence>
<dbReference type="EMBL" id="WIQW01000021">
    <property type="protein sequence ID" value="KAF3102331.1"/>
    <property type="molecule type" value="Genomic_DNA"/>
</dbReference>
<evidence type="ECO:0000313" key="4">
    <source>
        <dbReference type="Proteomes" id="UP000475325"/>
    </source>
</evidence>
<feature type="compositionally biased region" description="Basic and acidic residues" evidence="1">
    <location>
        <begin position="88"/>
        <end position="106"/>
    </location>
</feature>
<evidence type="ECO:0000313" key="3">
    <source>
        <dbReference type="EMBL" id="KAF3140215.1"/>
    </source>
</evidence>
<dbReference type="Proteomes" id="UP000480548">
    <property type="component" value="Unassembled WGS sequence"/>
</dbReference>
<evidence type="ECO:0000256" key="1">
    <source>
        <dbReference type="SAM" id="MobiDB-lite"/>
    </source>
</evidence>
<feature type="region of interest" description="Disordered" evidence="1">
    <location>
        <begin position="88"/>
        <end position="115"/>
    </location>
</feature>
<proteinExistence type="predicted"/>
<protein>
    <submittedName>
        <fullName evidence="2">Uncharacterized protein</fullName>
    </submittedName>
</protein>
<gene>
    <name evidence="2" type="ORF">TWF102_004541</name>
    <name evidence="3" type="ORF">TWF703_003088</name>
</gene>